<comment type="caution">
    <text evidence="8">The sequence shown here is derived from an EMBL/GenBank/DDBJ whole genome shotgun (WGS) entry which is preliminary data.</text>
</comment>
<dbReference type="SUPFAM" id="SSF103481">
    <property type="entry name" value="Multidrug resistance efflux transporter EmrE"/>
    <property type="match status" value="2"/>
</dbReference>
<dbReference type="EMBL" id="VFIY01000004">
    <property type="protein sequence ID" value="TPD62746.1"/>
    <property type="molecule type" value="Genomic_DNA"/>
</dbReference>
<sequence length="294" mass="31254">MTRPIDTLLTALAPAIWGSTFLVTTEYLPDGYPVTVSLLRALPAGLLLLLLVRKLPSPDWLGRLFILGGLNYTLFWIALFMGAYRLPGGVAATIGSLQPLMVIFLARLLLGRSISPLAVFASLFGLGGVALLLLGPEARLDPLGIAASLTSAGAMASGMVLSRRWQPPVGMLTFTAWQLTAGGLLLIPAALLLEPPLPPLSAENWLGFLYLGLVGAALTCFLWLRGISRMEPAAVSALALLSPVTATILGWAVLEQALSQLQFIGALIILASVWMSQHASARLSPKSNRNLQRI</sequence>
<protein>
    <submittedName>
        <fullName evidence="8">EamA family transporter</fullName>
    </submittedName>
</protein>
<feature type="transmembrane region" description="Helical" evidence="6">
    <location>
        <begin position="174"/>
        <end position="193"/>
    </location>
</feature>
<feature type="transmembrane region" description="Helical" evidence="6">
    <location>
        <begin position="142"/>
        <end position="162"/>
    </location>
</feature>
<feature type="transmembrane region" description="Helical" evidence="6">
    <location>
        <begin position="32"/>
        <end position="52"/>
    </location>
</feature>
<dbReference type="PANTHER" id="PTHR32322:SF2">
    <property type="entry name" value="EAMA DOMAIN-CONTAINING PROTEIN"/>
    <property type="match status" value="1"/>
</dbReference>
<evidence type="ECO:0000259" key="7">
    <source>
        <dbReference type="Pfam" id="PF00892"/>
    </source>
</evidence>
<dbReference type="GO" id="GO:0016020">
    <property type="term" value="C:membrane"/>
    <property type="evidence" value="ECO:0007669"/>
    <property type="project" value="UniProtKB-SubCell"/>
</dbReference>
<dbReference type="AlphaFoldDB" id="A0A501PSI4"/>
<keyword evidence="4 6" id="KW-1133">Transmembrane helix</keyword>
<feature type="domain" description="EamA" evidence="7">
    <location>
        <begin position="143"/>
        <end position="275"/>
    </location>
</feature>
<comment type="subcellular location">
    <subcellularLocation>
        <location evidence="1">Membrane</location>
        <topology evidence="1">Multi-pass membrane protein</topology>
    </subcellularLocation>
</comment>
<evidence type="ECO:0000256" key="1">
    <source>
        <dbReference type="ARBA" id="ARBA00004141"/>
    </source>
</evidence>
<dbReference type="OrthoDB" id="5430053at2"/>
<proteinExistence type="inferred from homology"/>
<feature type="transmembrane region" description="Helical" evidence="6">
    <location>
        <begin position="117"/>
        <end position="136"/>
    </location>
</feature>
<dbReference type="InterPro" id="IPR037185">
    <property type="entry name" value="EmrE-like"/>
</dbReference>
<dbReference type="Proteomes" id="UP000319148">
    <property type="component" value="Unassembled WGS sequence"/>
</dbReference>
<feature type="transmembrane region" description="Helical" evidence="6">
    <location>
        <begin position="90"/>
        <end position="110"/>
    </location>
</feature>
<keyword evidence="3 6" id="KW-0812">Transmembrane</keyword>
<feature type="domain" description="EamA" evidence="7">
    <location>
        <begin position="8"/>
        <end position="133"/>
    </location>
</feature>
<feature type="transmembrane region" description="Helical" evidence="6">
    <location>
        <begin position="64"/>
        <end position="84"/>
    </location>
</feature>
<feature type="transmembrane region" description="Helical" evidence="6">
    <location>
        <begin position="205"/>
        <end position="224"/>
    </location>
</feature>
<dbReference type="PANTHER" id="PTHR32322">
    <property type="entry name" value="INNER MEMBRANE TRANSPORTER"/>
    <property type="match status" value="1"/>
</dbReference>
<organism evidence="8 9">
    <name type="scientific">Emcibacter nanhaiensis</name>
    <dbReference type="NCBI Taxonomy" id="1505037"/>
    <lineage>
        <taxon>Bacteria</taxon>
        <taxon>Pseudomonadati</taxon>
        <taxon>Pseudomonadota</taxon>
        <taxon>Alphaproteobacteria</taxon>
        <taxon>Emcibacterales</taxon>
        <taxon>Emcibacteraceae</taxon>
        <taxon>Emcibacter</taxon>
    </lineage>
</organism>
<evidence type="ECO:0000256" key="2">
    <source>
        <dbReference type="ARBA" id="ARBA00007362"/>
    </source>
</evidence>
<name>A0A501PSI4_9PROT</name>
<dbReference type="Pfam" id="PF00892">
    <property type="entry name" value="EamA"/>
    <property type="match status" value="2"/>
</dbReference>
<dbReference type="InterPro" id="IPR000620">
    <property type="entry name" value="EamA_dom"/>
</dbReference>
<feature type="transmembrane region" description="Helical" evidence="6">
    <location>
        <begin position="260"/>
        <end position="276"/>
    </location>
</feature>
<feature type="transmembrane region" description="Helical" evidence="6">
    <location>
        <begin position="233"/>
        <end position="254"/>
    </location>
</feature>
<dbReference type="InterPro" id="IPR050638">
    <property type="entry name" value="AA-Vitamin_Transporters"/>
</dbReference>
<evidence type="ECO:0000256" key="4">
    <source>
        <dbReference type="ARBA" id="ARBA00022989"/>
    </source>
</evidence>
<comment type="similarity">
    <text evidence="2">Belongs to the EamA transporter family.</text>
</comment>
<keyword evidence="5 6" id="KW-0472">Membrane</keyword>
<evidence type="ECO:0000256" key="6">
    <source>
        <dbReference type="SAM" id="Phobius"/>
    </source>
</evidence>
<gene>
    <name evidence="8" type="ORF">FIV46_01320</name>
</gene>
<evidence type="ECO:0000256" key="3">
    <source>
        <dbReference type="ARBA" id="ARBA00022692"/>
    </source>
</evidence>
<keyword evidence="9" id="KW-1185">Reference proteome</keyword>
<evidence type="ECO:0000256" key="5">
    <source>
        <dbReference type="ARBA" id="ARBA00023136"/>
    </source>
</evidence>
<evidence type="ECO:0000313" key="8">
    <source>
        <dbReference type="EMBL" id="TPD62746.1"/>
    </source>
</evidence>
<dbReference type="RefSeq" id="WP_139937996.1">
    <property type="nucleotide sequence ID" value="NZ_JBHSYP010000022.1"/>
</dbReference>
<reference evidence="9" key="1">
    <citation type="submission" date="2019-06" db="EMBL/GenBank/DDBJ databases">
        <title>The complete genome of Emcibacter congregatus ZYLT.</title>
        <authorList>
            <person name="Zhao Z."/>
        </authorList>
    </citation>
    <scope>NUCLEOTIDE SEQUENCE [LARGE SCALE GENOMIC DNA]</scope>
    <source>
        <strain evidence="9">MCCC 1A06723</strain>
    </source>
</reference>
<accession>A0A501PSI4</accession>
<evidence type="ECO:0000313" key="9">
    <source>
        <dbReference type="Proteomes" id="UP000319148"/>
    </source>
</evidence>